<protein>
    <submittedName>
        <fullName evidence="2">Uncharacterized protein</fullName>
    </submittedName>
</protein>
<evidence type="ECO:0000256" key="1">
    <source>
        <dbReference type="SAM" id="MobiDB-lite"/>
    </source>
</evidence>
<name>A0A4C1XWW6_EUMVA</name>
<gene>
    <name evidence="2" type="ORF">EVAR_104006_1</name>
</gene>
<organism evidence="2 3">
    <name type="scientific">Eumeta variegata</name>
    <name type="common">Bagworm moth</name>
    <name type="synonym">Eumeta japonica</name>
    <dbReference type="NCBI Taxonomy" id="151549"/>
    <lineage>
        <taxon>Eukaryota</taxon>
        <taxon>Metazoa</taxon>
        <taxon>Ecdysozoa</taxon>
        <taxon>Arthropoda</taxon>
        <taxon>Hexapoda</taxon>
        <taxon>Insecta</taxon>
        <taxon>Pterygota</taxon>
        <taxon>Neoptera</taxon>
        <taxon>Endopterygota</taxon>
        <taxon>Lepidoptera</taxon>
        <taxon>Glossata</taxon>
        <taxon>Ditrysia</taxon>
        <taxon>Tineoidea</taxon>
        <taxon>Psychidae</taxon>
        <taxon>Oiketicinae</taxon>
        <taxon>Eumeta</taxon>
    </lineage>
</organism>
<reference evidence="2 3" key="1">
    <citation type="journal article" date="2019" name="Commun. Biol.">
        <title>The bagworm genome reveals a unique fibroin gene that provides high tensile strength.</title>
        <authorList>
            <person name="Kono N."/>
            <person name="Nakamura H."/>
            <person name="Ohtoshi R."/>
            <person name="Tomita M."/>
            <person name="Numata K."/>
            <person name="Arakawa K."/>
        </authorList>
    </citation>
    <scope>NUCLEOTIDE SEQUENCE [LARGE SCALE GENOMIC DNA]</scope>
</reference>
<keyword evidence="3" id="KW-1185">Reference proteome</keyword>
<feature type="region of interest" description="Disordered" evidence="1">
    <location>
        <begin position="62"/>
        <end position="114"/>
    </location>
</feature>
<dbReference type="AlphaFoldDB" id="A0A4C1XWW6"/>
<proteinExistence type="predicted"/>
<evidence type="ECO:0000313" key="2">
    <source>
        <dbReference type="EMBL" id="GBP68046.1"/>
    </source>
</evidence>
<evidence type="ECO:0000313" key="3">
    <source>
        <dbReference type="Proteomes" id="UP000299102"/>
    </source>
</evidence>
<dbReference type="EMBL" id="BGZK01000999">
    <property type="protein sequence ID" value="GBP68046.1"/>
    <property type="molecule type" value="Genomic_DNA"/>
</dbReference>
<dbReference type="Proteomes" id="UP000299102">
    <property type="component" value="Unassembled WGS sequence"/>
</dbReference>
<comment type="caution">
    <text evidence="2">The sequence shown here is derived from an EMBL/GenBank/DDBJ whole genome shotgun (WGS) entry which is preliminary data.</text>
</comment>
<accession>A0A4C1XWW6</accession>
<sequence length="270" mass="30128">MVLRRAGRGTRGALAAIAQVITVTMKLRRRARGERGAARAPQQQYTQRLGRAERNDISVISNDHLTNGGRELQRRRKICPVDSLSSKGSKAAPARGAGGGVSEKAQSSRTRSTAVNYDATGATTLGRQAFALPAASPPRRPLKGYVRRHYKSAQMYIKHEIYIKRDAHEFYKFELTRIRRRQCKAKTTSLVELRTIEEERFSSGDNESSNSFATLTRSCGFAFERDSIPRLRSLTAHGADKDITRPHPQTAEFPGETLKLLLRGVSFDRT</sequence>
<feature type="compositionally biased region" description="Polar residues" evidence="1">
    <location>
        <begin position="104"/>
        <end position="114"/>
    </location>
</feature>